<dbReference type="RefSeq" id="WP_137448129.1">
    <property type="nucleotide sequence ID" value="NZ_SZZH01000001.1"/>
</dbReference>
<feature type="domain" description="EamA" evidence="8">
    <location>
        <begin position="159"/>
        <end position="300"/>
    </location>
</feature>
<organism evidence="9 10">
    <name type="scientific">Nakamurella flava</name>
    <dbReference type="NCBI Taxonomy" id="2576308"/>
    <lineage>
        <taxon>Bacteria</taxon>
        <taxon>Bacillati</taxon>
        <taxon>Actinomycetota</taxon>
        <taxon>Actinomycetes</taxon>
        <taxon>Nakamurellales</taxon>
        <taxon>Nakamurellaceae</taxon>
        <taxon>Nakamurella</taxon>
    </lineage>
</organism>
<evidence type="ECO:0000256" key="7">
    <source>
        <dbReference type="SAM" id="Phobius"/>
    </source>
</evidence>
<feature type="transmembrane region" description="Helical" evidence="7">
    <location>
        <begin position="259"/>
        <end position="279"/>
    </location>
</feature>
<feature type="transmembrane region" description="Helical" evidence="7">
    <location>
        <begin position="189"/>
        <end position="209"/>
    </location>
</feature>
<dbReference type="InterPro" id="IPR037185">
    <property type="entry name" value="EmrE-like"/>
</dbReference>
<dbReference type="InterPro" id="IPR050638">
    <property type="entry name" value="AA-Vitamin_Transporters"/>
</dbReference>
<proteinExistence type="inferred from homology"/>
<comment type="similarity">
    <text evidence="2">Belongs to the EamA transporter family.</text>
</comment>
<keyword evidence="4 7" id="KW-1133">Transmembrane helix</keyword>
<feature type="compositionally biased region" description="Low complexity" evidence="6">
    <location>
        <begin position="324"/>
        <end position="339"/>
    </location>
</feature>
<evidence type="ECO:0000256" key="1">
    <source>
        <dbReference type="ARBA" id="ARBA00004141"/>
    </source>
</evidence>
<protein>
    <submittedName>
        <fullName evidence="9">EamA/RhaT family transporter</fullName>
    </submittedName>
</protein>
<feature type="transmembrane region" description="Helical" evidence="7">
    <location>
        <begin position="75"/>
        <end position="95"/>
    </location>
</feature>
<keyword evidence="3 7" id="KW-0812">Transmembrane</keyword>
<dbReference type="OrthoDB" id="154915at2"/>
<gene>
    <name evidence="9" type="ORF">FDO65_03950</name>
</gene>
<evidence type="ECO:0000256" key="4">
    <source>
        <dbReference type="ARBA" id="ARBA00022989"/>
    </source>
</evidence>
<dbReference type="GO" id="GO:0016020">
    <property type="term" value="C:membrane"/>
    <property type="evidence" value="ECO:0007669"/>
    <property type="project" value="UniProtKB-SubCell"/>
</dbReference>
<feature type="transmembrane region" description="Helical" evidence="7">
    <location>
        <begin position="42"/>
        <end position="63"/>
    </location>
</feature>
<keyword evidence="5 7" id="KW-0472">Membrane</keyword>
<evidence type="ECO:0000313" key="9">
    <source>
        <dbReference type="EMBL" id="TKV60826.1"/>
    </source>
</evidence>
<evidence type="ECO:0000256" key="5">
    <source>
        <dbReference type="ARBA" id="ARBA00023136"/>
    </source>
</evidence>
<feature type="transmembrane region" description="Helical" evidence="7">
    <location>
        <begin position="229"/>
        <end position="252"/>
    </location>
</feature>
<feature type="transmembrane region" description="Helical" evidence="7">
    <location>
        <begin position="132"/>
        <end position="152"/>
    </location>
</feature>
<dbReference type="EMBL" id="SZZH01000001">
    <property type="protein sequence ID" value="TKV60826.1"/>
    <property type="molecule type" value="Genomic_DNA"/>
</dbReference>
<sequence length="346" mass="35260">MSRSAGTTIGGGRGLTTALLSALFFGTSGTLAAALLTSGWSAGAAVTLRVGGAALVLTPFALWQLRGRWGLLRRNLPMIVVFGLLAVAGCQWFYFNAVARLSVGVALLLEYLGILVVVAWMWLRHHQRPRRLTVGGAVAALLGLVLVLDVTGSARIDIVGVLWGLAAAVGLAAYFVLSARTEDTLPPLVTAWGAMVTGAVGLGVLGATGLVPFDLRTDAVRLLGTEMPWYVAIAALVFVSTVLAYVTGIAAARALGARMASFVGLTEVLFAVLFAAVLLGQVPGGMQLAGGLLILLGVTAVRVDELSGDRSSPAGAPDPGTVIGADPVVPGSPGAPAGVRTSTTGR</sequence>
<dbReference type="Proteomes" id="UP000306985">
    <property type="component" value="Unassembled WGS sequence"/>
</dbReference>
<evidence type="ECO:0000313" key="10">
    <source>
        <dbReference type="Proteomes" id="UP000306985"/>
    </source>
</evidence>
<name>A0A4U6QL01_9ACTN</name>
<evidence type="ECO:0000256" key="3">
    <source>
        <dbReference type="ARBA" id="ARBA00022692"/>
    </source>
</evidence>
<dbReference type="InterPro" id="IPR000620">
    <property type="entry name" value="EamA_dom"/>
</dbReference>
<feature type="domain" description="EamA" evidence="8">
    <location>
        <begin position="13"/>
        <end position="148"/>
    </location>
</feature>
<comment type="subcellular location">
    <subcellularLocation>
        <location evidence="1">Membrane</location>
        <topology evidence="1">Multi-pass membrane protein</topology>
    </subcellularLocation>
</comment>
<evidence type="ECO:0000256" key="2">
    <source>
        <dbReference type="ARBA" id="ARBA00007362"/>
    </source>
</evidence>
<evidence type="ECO:0000259" key="8">
    <source>
        <dbReference type="Pfam" id="PF00892"/>
    </source>
</evidence>
<dbReference type="PANTHER" id="PTHR32322:SF2">
    <property type="entry name" value="EAMA DOMAIN-CONTAINING PROTEIN"/>
    <property type="match status" value="1"/>
</dbReference>
<dbReference type="PANTHER" id="PTHR32322">
    <property type="entry name" value="INNER MEMBRANE TRANSPORTER"/>
    <property type="match status" value="1"/>
</dbReference>
<feature type="region of interest" description="Disordered" evidence="6">
    <location>
        <begin position="308"/>
        <end position="346"/>
    </location>
</feature>
<feature type="transmembrane region" description="Helical" evidence="7">
    <location>
        <begin position="158"/>
        <end position="177"/>
    </location>
</feature>
<feature type="transmembrane region" description="Helical" evidence="7">
    <location>
        <begin position="101"/>
        <end position="123"/>
    </location>
</feature>
<dbReference type="AlphaFoldDB" id="A0A4U6QL01"/>
<dbReference type="SUPFAM" id="SSF103481">
    <property type="entry name" value="Multidrug resistance efflux transporter EmrE"/>
    <property type="match status" value="2"/>
</dbReference>
<evidence type="ECO:0000256" key="6">
    <source>
        <dbReference type="SAM" id="MobiDB-lite"/>
    </source>
</evidence>
<keyword evidence="10" id="KW-1185">Reference proteome</keyword>
<comment type="caution">
    <text evidence="9">The sequence shown here is derived from an EMBL/GenBank/DDBJ whole genome shotgun (WGS) entry which is preliminary data.</text>
</comment>
<accession>A0A4U6QL01</accession>
<reference evidence="9 10" key="1">
    <citation type="submission" date="2019-05" db="EMBL/GenBank/DDBJ databases">
        <title>Nakamurella sp. N5BH11, whole genome shotgun sequence.</title>
        <authorList>
            <person name="Tuo L."/>
        </authorList>
    </citation>
    <scope>NUCLEOTIDE SEQUENCE [LARGE SCALE GENOMIC DNA]</scope>
    <source>
        <strain evidence="9 10">N5BH11</strain>
    </source>
</reference>
<dbReference type="Pfam" id="PF00892">
    <property type="entry name" value="EamA"/>
    <property type="match status" value="2"/>
</dbReference>